<name>A0A0R0ABN7_9GAMM</name>
<dbReference type="EMBL" id="LLXS01000020">
    <property type="protein sequence ID" value="KRG42205.1"/>
    <property type="molecule type" value="Genomic_DNA"/>
</dbReference>
<evidence type="ECO:0000256" key="1">
    <source>
        <dbReference type="SAM" id="SignalP"/>
    </source>
</evidence>
<accession>A0A0R0ABN7</accession>
<feature type="chain" id="PRO_5006390532" description="Lipoprotein" evidence="1">
    <location>
        <begin position="27"/>
        <end position="148"/>
    </location>
</feature>
<organism evidence="2 3">
    <name type="scientific">Stenotrophomonas pictorum JCM 9942</name>
    <dbReference type="NCBI Taxonomy" id="1236960"/>
    <lineage>
        <taxon>Bacteria</taxon>
        <taxon>Pseudomonadati</taxon>
        <taxon>Pseudomonadota</taxon>
        <taxon>Gammaproteobacteria</taxon>
        <taxon>Lysobacterales</taxon>
        <taxon>Lysobacteraceae</taxon>
        <taxon>Stenotrophomonas</taxon>
    </lineage>
</organism>
<dbReference type="RefSeq" id="WP_054660108.1">
    <property type="nucleotide sequence ID" value="NZ_BAZI01000301.1"/>
</dbReference>
<dbReference type="AlphaFoldDB" id="A0A0R0ABN7"/>
<keyword evidence="3" id="KW-1185">Reference proteome</keyword>
<keyword evidence="1" id="KW-0732">Signal</keyword>
<dbReference type="Proteomes" id="UP000050836">
    <property type="component" value="Unassembled WGS sequence"/>
</dbReference>
<dbReference type="OrthoDB" id="9150126at2"/>
<sequence length="148" mass="15837">MRKGMGVAVLCVVLAGCALLPRQQGAWIDPAMAVQLAAAAGPGRGVDGVFALNVRAIGEEGGRLFLGSQPDYRDPRNLSVAVDPQARLALAERLQADPKTVLKGKPVLVRGTARMVRIDFTDGQGQPSGKYYYQTHVRVSDVAQIQLR</sequence>
<gene>
    <name evidence="2" type="ORF">ARC78_09665</name>
</gene>
<proteinExistence type="predicted"/>
<evidence type="ECO:0000313" key="2">
    <source>
        <dbReference type="EMBL" id="KRG42205.1"/>
    </source>
</evidence>
<feature type="signal peptide" evidence="1">
    <location>
        <begin position="1"/>
        <end position="26"/>
    </location>
</feature>
<evidence type="ECO:0000313" key="3">
    <source>
        <dbReference type="Proteomes" id="UP000050836"/>
    </source>
</evidence>
<reference evidence="2 3" key="1">
    <citation type="submission" date="2015-10" db="EMBL/GenBank/DDBJ databases">
        <title>Genome sequencing and analysis of members of genus Stenotrophomonas.</title>
        <authorList>
            <person name="Patil P.P."/>
            <person name="Midha S."/>
            <person name="Patil P.B."/>
        </authorList>
    </citation>
    <scope>NUCLEOTIDE SEQUENCE [LARGE SCALE GENOMIC DNA]</scope>
    <source>
        <strain evidence="2 3">JCM 9942</strain>
    </source>
</reference>
<dbReference type="PROSITE" id="PS51257">
    <property type="entry name" value="PROKAR_LIPOPROTEIN"/>
    <property type="match status" value="1"/>
</dbReference>
<comment type="caution">
    <text evidence="2">The sequence shown here is derived from an EMBL/GenBank/DDBJ whole genome shotgun (WGS) entry which is preliminary data.</text>
</comment>
<evidence type="ECO:0008006" key="4">
    <source>
        <dbReference type="Google" id="ProtNLM"/>
    </source>
</evidence>
<protein>
    <recommendedName>
        <fullName evidence="4">Lipoprotein</fullName>
    </recommendedName>
</protein>